<evidence type="ECO:0000313" key="2">
    <source>
        <dbReference type="EMBL" id="SIT82875.1"/>
    </source>
</evidence>
<evidence type="ECO:0000313" key="3">
    <source>
        <dbReference type="Proteomes" id="UP000192455"/>
    </source>
</evidence>
<dbReference type="PANTHER" id="PTHR11735">
    <property type="entry name" value="TRNA N6-ADENOSINE THREONYLCARBAMOYLTRANSFERASE"/>
    <property type="match status" value="1"/>
</dbReference>
<protein>
    <submittedName>
        <fullName evidence="2">tRNA threonylcarbamoyl adenosine modification protein YeaZ</fullName>
    </submittedName>
</protein>
<dbReference type="GO" id="GO:0002949">
    <property type="term" value="P:tRNA threonylcarbamoyladenosine modification"/>
    <property type="evidence" value="ECO:0007669"/>
    <property type="project" value="InterPro"/>
</dbReference>
<dbReference type="STRING" id="515897.SAMN05421849_1793"/>
<keyword evidence="3" id="KW-1185">Reference proteome</keyword>
<gene>
    <name evidence="2" type="ORF">SAMN05421849_1793</name>
</gene>
<dbReference type="PANTHER" id="PTHR11735:SF11">
    <property type="entry name" value="TRNA THREONYLCARBAMOYLADENOSINE BIOSYNTHESIS PROTEIN TSAB"/>
    <property type="match status" value="1"/>
</dbReference>
<dbReference type="GO" id="GO:0005829">
    <property type="term" value="C:cytosol"/>
    <property type="evidence" value="ECO:0007669"/>
    <property type="project" value="TreeGrafter"/>
</dbReference>
<evidence type="ECO:0000259" key="1">
    <source>
        <dbReference type="Pfam" id="PF00814"/>
    </source>
</evidence>
<dbReference type="Pfam" id="PF00814">
    <property type="entry name" value="TsaD"/>
    <property type="match status" value="1"/>
</dbReference>
<organism evidence="2 3">
    <name type="scientific">Pontibaca methylaminivorans</name>
    <dbReference type="NCBI Taxonomy" id="515897"/>
    <lineage>
        <taxon>Bacteria</taxon>
        <taxon>Pseudomonadati</taxon>
        <taxon>Pseudomonadota</taxon>
        <taxon>Alphaproteobacteria</taxon>
        <taxon>Rhodobacterales</taxon>
        <taxon>Roseobacteraceae</taxon>
        <taxon>Pontibaca</taxon>
    </lineage>
</organism>
<dbReference type="InterPro" id="IPR000905">
    <property type="entry name" value="Gcp-like_dom"/>
</dbReference>
<dbReference type="NCBIfam" id="TIGR03725">
    <property type="entry name" value="T6A_YeaZ"/>
    <property type="match status" value="1"/>
</dbReference>
<dbReference type="AlphaFoldDB" id="A0A1R3WYM6"/>
<dbReference type="EMBL" id="FTPS01000001">
    <property type="protein sequence ID" value="SIT82875.1"/>
    <property type="molecule type" value="Genomic_DNA"/>
</dbReference>
<accession>A0A1R3WYM6</accession>
<reference evidence="2 3" key="1">
    <citation type="submission" date="2017-01" db="EMBL/GenBank/DDBJ databases">
        <authorList>
            <person name="Mah S.A."/>
            <person name="Swanson W.J."/>
            <person name="Moy G.W."/>
            <person name="Vacquier V.D."/>
        </authorList>
    </citation>
    <scope>NUCLEOTIDE SEQUENCE [LARGE SCALE GENOMIC DNA]</scope>
    <source>
        <strain evidence="2 3">DSM 21219</strain>
    </source>
</reference>
<dbReference type="InterPro" id="IPR043129">
    <property type="entry name" value="ATPase_NBD"/>
</dbReference>
<sequence length="195" mass="20206">MDRMPLILGFDTSGPACAGALLRGDKLLLQRAEPMARGQAERLVPFLEEILADAGAGWHDLAAIGIGIGPGNFTGIRIAVAAARGLVLGLGIPAVGVSGCEARACLAPGQKTGIEAPRERIYLCNPADPAEIPHLVTREAAGDVATGFAPDRLAAAICQVAATRWQANPPRPAPLYVRPADAAPMREAPPVLLDE</sequence>
<feature type="domain" description="Gcp-like" evidence="1">
    <location>
        <begin position="36"/>
        <end position="110"/>
    </location>
</feature>
<dbReference type="InterPro" id="IPR022496">
    <property type="entry name" value="T6A_TsaB"/>
</dbReference>
<dbReference type="SUPFAM" id="SSF53067">
    <property type="entry name" value="Actin-like ATPase domain"/>
    <property type="match status" value="1"/>
</dbReference>
<dbReference type="Proteomes" id="UP000192455">
    <property type="component" value="Unassembled WGS sequence"/>
</dbReference>
<name>A0A1R3WYM6_9RHOB</name>
<proteinExistence type="predicted"/>
<dbReference type="Gene3D" id="3.30.420.40">
    <property type="match status" value="2"/>
</dbReference>